<name>A0A1J5PX42_9ZZZZ</name>
<organism evidence="2">
    <name type="scientific">mine drainage metagenome</name>
    <dbReference type="NCBI Taxonomy" id="410659"/>
    <lineage>
        <taxon>unclassified sequences</taxon>
        <taxon>metagenomes</taxon>
        <taxon>ecological metagenomes</taxon>
    </lineage>
</organism>
<feature type="compositionally biased region" description="Basic and acidic residues" evidence="1">
    <location>
        <begin position="102"/>
        <end position="119"/>
    </location>
</feature>
<dbReference type="EMBL" id="MLJW01002112">
    <property type="protein sequence ID" value="OIQ75610.1"/>
    <property type="molecule type" value="Genomic_DNA"/>
</dbReference>
<comment type="caution">
    <text evidence="2">The sequence shown here is derived from an EMBL/GenBank/DDBJ whole genome shotgun (WGS) entry which is preliminary data.</text>
</comment>
<sequence>MRRRHAGIGGNVVVGVAEIVRHVEDEPREEQQETGKTERVLDGRVGCKRHRILFRLGLDAGRIVLTHNMQCPDVQDHHAGDQERQQIVQREEAVKRRVGHGRPAEEPRLNGRPDPRDSTEQAGDNRCTPERHLAPGQNVSHERRRHHGKVDQHTDDPGHFARGFVAAVVEAAEDVQVDRDEEQRRAVHVHVPDHVAAAHVTHDMLNRGEGETGVRRIVHRQHDTGGDLQDKAEGQDDAPDPHPVKVLRRGDHQRVIKQPNNRQALVEPFLKARLRLVMVVWNSSHFCLLSPA</sequence>
<accession>A0A1J5PX42</accession>
<feature type="region of interest" description="Disordered" evidence="1">
    <location>
        <begin position="94"/>
        <end position="157"/>
    </location>
</feature>
<dbReference type="AlphaFoldDB" id="A0A1J5PX42"/>
<gene>
    <name evidence="2" type="ORF">GALL_427180</name>
</gene>
<evidence type="ECO:0000256" key="1">
    <source>
        <dbReference type="SAM" id="MobiDB-lite"/>
    </source>
</evidence>
<reference evidence="2" key="1">
    <citation type="submission" date="2016-10" db="EMBL/GenBank/DDBJ databases">
        <title>Sequence of Gallionella enrichment culture.</title>
        <authorList>
            <person name="Poehlein A."/>
            <person name="Muehling M."/>
            <person name="Daniel R."/>
        </authorList>
    </citation>
    <scope>NUCLEOTIDE SEQUENCE</scope>
</reference>
<protein>
    <submittedName>
        <fullName evidence="2">Uncharacterized protein</fullName>
    </submittedName>
</protein>
<evidence type="ECO:0000313" key="2">
    <source>
        <dbReference type="EMBL" id="OIQ75610.1"/>
    </source>
</evidence>
<proteinExistence type="predicted"/>